<dbReference type="EMBL" id="OV725080">
    <property type="protein sequence ID" value="CAH1400811.1"/>
    <property type="molecule type" value="Genomic_DNA"/>
</dbReference>
<dbReference type="Proteomes" id="UP001152798">
    <property type="component" value="Chromosome 4"/>
</dbReference>
<keyword evidence="2" id="KW-1185">Reference proteome</keyword>
<dbReference type="AlphaFoldDB" id="A0A9P0MRT6"/>
<sequence length="85" mass="9405">MSPKGRNSCQVPEHFLSHPDISRGMKILGTVGTSCEEAHTIRLEDDLLTAHQDLSECPVPIGSTVPALPKLTNQRTRCMYSWRSA</sequence>
<accession>A0A9P0MRT6</accession>
<name>A0A9P0MRT6_NEZVI</name>
<evidence type="ECO:0000313" key="2">
    <source>
        <dbReference type="Proteomes" id="UP001152798"/>
    </source>
</evidence>
<gene>
    <name evidence="1" type="ORF">NEZAVI_LOCUS9978</name>
</gene>
<reference evidence="1" key="1">
    <citation type="submission" date="2022-01" db="EMBL/GenBank/DDBJ databases">
        <authorList>
            <person name="King R."/>
        </authorList>
    </citation>
    <scope>NUCLEOTIDE SEQUENCE</scope>
</reference>
<protein>
    <submittedName>
        <fullName evidence="1">Uncharacterized protein</fullName>
    </submittedName>
</protein>
<proteinExistence type="predicted"/>
<evidence type="ECO:0000313" key="1">
    <source>
        <dbReference type="EMBL" id="CAH1400811.1"/>
    </source>
</evidence>
<organism evidence="1 2">
    <name type="scientific">Nezara viridula</name>
    <name type="common">Southern green stink bug</name>
    <name type="synonym">Cimex viridulus</name>
    <dbReference type="NCBI Taxonomy" id="85310"/>
    <lineage>
        <taxon>Eukaryota</taxon>
        <taxon>Metazoa</taxon>
        <taxon>Ecdysozoa</taxon>
        <taxon>Arthropoda</taxon>
        <taxon>Hexapoda</taxon>
        <taxon>Insecta</taxon>
        <taxon>Pterygota</taxon>
        <taxon>Neoptera</taxon>
        <taxon>Paraneoptera</taxon>
        <taxon>Hemiptera</taxon>
        <taxon>Heteroptera</taxon>
        <taxon>Panheteroptera</taxon>
        <taxon>Pentatomomorpha</taxon>
        <taxon>Pentatomoidea</taxon>
        <taxon>Pentatomidae</taxon>
        <taxon>Pentatominae</taxon>
        <taxon>Nezara</taxon>
    </lineage>
</organism>